<accession>A0AAV8QPL8</accession>
<proteinExistence type="predicted"/>
<evidence type="ECO:0000313" key="3">
    <source>
        <dbReference type="Proteomes" id="UP001222027"/>
    </source>
</evidence>
<name>A0AAV8QPL8_ENSVE</name>
<comment type="caution">
    <text evidence="2">The sequence shown here is derived from an EMBL/GenBank/DDBJ whole genome shotgun (WGS) entry which is preliminary data.</text>
</comment>
<evidence type="ECO:0000256" key="1">
    <source>
        <dbReference type="SAM" id="MobiDB-lite"/>
    </source>
</evidence>
<gene>
    <name evidence="2" type="ORF">OPV22_016312</name>
</gene>
<evidence type="ECO:0000313" key="2">
    <source>
        <dbReference type="EMBL" id="KAJ8483827.1"/>
    </source>
</evidence>
<feature type="region of interest" description="Disordered" evidence="1">
    <location>
        <begin position="52"/>
        <end position="100"/>
    </location>
</feature>
<sequence>MIVFDSFLGVVVFIPWYSSVPRATQLVDGVHDGLGGDGARWRGARVLKAVDEPPGEVEGRLEAEDTDGDLSDHSAGASEYGERLHVESRKDSRRWEEEEA</sequence>
<protein>
    <submittedName>
        <fullName evidence="2">Uncharacterized protein</fullName>
    </submittedName>
</protein>
<organism evidence="2 3">
    <name type="scientific">Ensete ventricosum</name>
    <name type="common">Abyssinian banana</name>
    <name type="synonym">Musa ensete</name>
    <dbReference type="NCBI Taxonomy" id="4639"/>
    <lineage>
        <taxon>Eukaryota</taxon>
        <taxon>Viridiplantae</taxon>
        <taxon>Streptophyta</taxon>
        <taxon>Embryophyta</taxon>
        <taxon>Tracheophyta</taxon>
        <taxon>Spermatophyta</taxon>
        <taxon>Magnoliopsida</taxon>
        <taxon>Liliopsida</taxon>
        <taxon>Zingiberales</taxon>
        <taxon>Musaceae</taxon>
        <taxon>Ensete</taxon>
    </lineage>
</organism>
<reference evidence="2 3" key="1">
    <citation type="submission" date="2022-12" db="EMBL/GenBank/DDBJ databases">
        <title>Chromosome-scale assembly of the Ensete ventricosum genome.</title>
        <authorList>
            <person name="Dussert Y."/>
            <person name="Stocks J."/>
            <person name="Wendawek A."/>
            <person name="Woldeyes F."/>
            <person name="Nichols R.A."/>
            <person name="Borrell J.S."/>
        </authorList>
    </citation>
    <scope>NUCLEOTIDE SEQUENCE [LARGE SCALE GENOMIC DNA]</scope>
    <source>
        <strain evidence="3">cv. Maze</strain>
        <tissue evidence="2">Seeds</tissue>
    </source>
</reference>
<keyword evidence="3" id="KW-1185">Reference proteome</keyword>
<dbReference type="Proteomes" id="UP001222027">
    <property type="component" value="Unassembled WGS sequence"/>
</dbReference>
<dbReference type="EMBL" id="JAQQAF010000005">
    <property type="protein sequence ID" value="KAJ8483827.1"/>
    <property type="molecule type" value="Genomic_DNA"/>
</dbReference>
<dbReference type="AlphaFoldDB" id="A0AAV8QPL8"/>
<feature type="compositionally biased region" description="Basic and acidic residues" evidence="1">
    <location>
        <begin position="80"/>
        <end position="100"/>
    </location>
</feature>